<feature type="coiled-coil region" evidence="8">
    <location>
        <begin position="512"/>
        <end position="539"/>
    </location>
</feature>
<keyword evidence="6 8" id="KW-0175">Coiled coil</keyword>
<feature type="coiled-coil region" evidence="8">
    <location>
        <begin position="1509"/>
        <end position="1536"/>
    </location>
</feature>
<feature type="compositionally biased region" description="Polar residues" evidence="9">
    <location>
        <begin position="863"/>
        <end position="872"/>
    </location>
</feature>
<evidence type="ECO:0000256" key="7">
    <source>
        <dbReference type="ARBA" id="ARBA00023136"/>
    </source>
</evidence>
<feature type="region of interest" description="Disordered" evidence="9">
    <location>
        <begin position="930"/>
        <end position="972"/>
    </location>
</feature>
<dbReference type="Pfam" id="PF05781">
    <property type="entry name" value="MRVI1"/>
    <property type="match status" value="1"/>
</dbReference>
<evidence type="ECO:0008006" key="15">
    <source>
        <dbReference type="Google" id="ProtNLM"/>
    </source>
</evidence>
<feature type="compositionally biased region" description="Low complexity" evidence="9">
    <location>
        <begin position="1064"/>
        <end position="1075"/>
    </location>
</feature>
<feature type="region of interest" description="Disordered" evidence="9">
    <location>
        <begin position="643"/>
        <end position="674"/>
    </location>
</feature>
<comment type="caution">
    <text evidence="13">The sequence shown here is derived from an EMBL/GenBank/DDBJ whole genome shotgun (WGS) entry which is preliminary data.</text>
</comment>
<feature type="compositionally biased region" description="Pro residues" evidence="9">
    <location>
        <begin position="1039"/>
        <end position="1049"/>
    </location>
</feature>
<feature type="coiled-coil region" evidence="8">
    <location>
        <begin position="710"/>
        <end position="751"/>
    </location>
</feature>
<feature type="region of interest" description="Disordered" evidence="9">
    <location>
        <begin position="1107"/>
        <end position="1127"/>
    </location>
</feature>
<dbReference type="Pfam" id="PF14658">
    <property type="entry name" value="EF-hand_9"/>
    <property type="match status" value="1"/>
</dbReference>
<dbReference type="PANTHER" id="PTHR15352">
    <property type="entry name" value="LYMPHOID-RESTRICTED MEMBRANE PROTEIN, JAW1"/>
    <property type="match status" value="1"/>
</dbReference>
<dbReference type="PANTHER" id="PTHR15352:SF2">
    <property type="entry name" value="INOSITOL 1,4,5-TRIPHOSPHATE RECEPTOR ASSOCIATED 1"/>
    <property type="match status" value="1"/>
</dbReference>
<dbReference type="InterPro" id="IPR008677">
    <property type="entry name" value="MRVI1"/>
</dbReference>
<evidence type="ECO:0000259" key="12">
    <source>
        <dbReference type="Pfam" id="PF14662"/>
    </source>
</evidence>
<feature type="compositionally biased region" description="Basic and acidic residues" evidence="9">
    <location>
        <begin position="1239"/>
        <end position="1265"/>
    </location>
</feature>
<dbReference type="GO" id="GO:0019934">
    <property type="term" value="P:cGMP-mediated signaling"/>
    <property type="evidence" value="ECO:0007669"/>
    <property type="project" value="TreeGrafter"/>
</dbReference>
<dbReference type="InterPro" id="IPR028168">
    <property type="entry name" value="KASH5_CC"/>
</dbReference>
<feature type="domain" description="Protein KASH5 EF-hand-like" evidence="11">
    <location>
        <begin position="102"/>
        <end position="165"/>
    </location>
</feature>
<feature type="compositionally biased region" description="Polar residues" evidence="9">
    <location>
        <begin position="1180"/>
        <end position="1195"/>
    </location>
</feature>
<dbReference type="Proteomes" id="UP001356427">
    <property type="component" value="Unassembled WGS sequence"/>
</dbReference>
<feature type="compositionally biased region" description="Basic and acidic residues" evidence="9">
    <location>
        <begin position="959"/>
        <end position="972"/>
    </location>
</feature>
<dbReference type="InterPro" id="IPR039508">
    <property type="entry name" value="KASH5_EF-hand-like_dom"/>
</dbReference>
<evidence type="ECO:0000256" key="4">
    <source>
        <dbReference type="ARBA" id="ARBA00022692"/>
    </source>
</evidence>
<feature type="region of interest" description="Disordered" evidence="9">
    <location>
        <begin position="1172"/>
        <end position="1207"/>
    </location>
</feature>
<keyword evidence="7 10" id="KW-0472">Membrane</keyword>
<reference evidence="13 14" key="1">
    <citation type="submission" date="2021-04" db="EMBL/GenBank/DDBJ databases">
        <authorList>
            <person name="De Guttry C."/>
            <person name="Zahm M."/>
            <person name="Klopp C."/>
            <person name="Cabau C."/>
            <person name="Louis A."/>
            <person name="Berthelot C."/>
            <person name="Parey E."/>
            <person name="Roest Crollius H."/>
            <person name="Montfort J."/>
            <person name="Robinson-Rechavi M."/>
            <person name="Bucao C."/>
            <person name="Bouchez O."/>
            <person name="Gislard M."/>
            <person name="Lluch J."/>
            <person name="Milhes M."/>
            <person name="Lampietro C."/>
            <person name="Lopez Roques C."/>
            <person name="Donnadieu C."/>
            <person name="Braasch I."/>
            <person name="Desvignes T."/>
            <person name="Postlethwait J."/>
            <person name="Bobe J."/>
            <person name="Wedekind C."/>
            <person name="Guiguen Y."/>
        </authorList>
    </citation>
    <scope>NUCLEOTIDE SEQUENCE [LARGE SCALE GENOMIC DNA]</scope>
    <source>
        <strain evidence="13">Cs_M1</strain>
        <tissue evidence="13">Blood</tissue>
    </source>
</reference>
<dbReference type="GO" id="GO:0016020">
    <property type="term" value="C:membrane"/>
    <property type="evidence" value="ECO:0007669"/>
    <property type="project" value="UniProtKB-SubCell"/>
</dbReference>
<comment type="subcellular location">
    <subcellularLocation>
        <location evidence="2">Cytoplasm</location>
    </subcellularLocation>
    <subcellularLocation>
        <location evidence="1">Membrane</location>
        <topology evidence="1">Single-pass membrane protein</topology>
    </subcellularLocation>
</comment>
<feature type="region of interest" description="Disordered" evidence="9">
    <location>
        <begin position="1"/>
        <end position="89"/>
    </location>
</feature>
<feature type="compositionally biased region" description="Polar residues" evidence="9">
    <location>
        <begin position="1"/>
        <end position="11"/>
    </location>
</feature>
<dbReference type="EMBL" id="JAGTTL010000035">
    <property type="protein sequence ID" value="KAK6294594.1"/>
    <property type="molecule type" value="Genomic_DNA"/>
</dbReference>
<feature type="region of interest" description="Disordered" evidence="9">
    <location>
        <begin position="1431"/>
        <end position="1465"/>
    </location>
</feature>
<evidence type="ECO:0000256" key="2">
    <source>
        <dbReference type="ARBA" id="ARBA00004496"/>
    </source>
</evidence>
<organism evidence="13 14">
    <name type="scientific">Coregonus suidteri</name>
    <dbReference type="NCBI Taxonomy" id="861788"/>
    <lineage>
        <taxon>Eukaryota</taxon>
        <taxon>Metazoa</taxon>
        <taxon>Chordata</taxon>
        <taxon>Craniata</taxon>
        <taxon>Vertebrata</taxon>
        <taxon>Euteleostomi</taxon>
        <taxon>Actinopterygii</taxon>
        <taxon>Neopterygii</taxon>
        <taxon>Teleostei</taxon>
        <taxon>Protacanthopterygii</taxon>
        <taxon>Salmoniformes</taxon>
        <taxon>Salmonidae</taxon>
        <taxon>Coregoninae</taxon>
        <taxon>Coregonus</taxon>
    </lineage>
</organism>
<evidence type="ECO:0000256" key="10">
    <source>
        <dbReference type="SAM" id="Phobius"/>
    </source>
</evidence>
<dbReference type="Pfam" id="PF14662">
    <property type="entry name" value="KASH_CCD"/>
    <property type="match status" value="1"/>
</dbReference>
<sequence>MASENLLNGGQSFHGEKSESNLLSSHSENHESSRPSAQTRPMREDRRGYIAPALSRDSGVSSIEHHQVPDSNEMWSSCGPDDSTEETVDTSTFSEEELLDITFEACNTTGTGEVLASTIMQYLQTMTSQSPEQDRLNALNRMLDPECRDPAISRATFQSTMREWIAQCNQDGMHEDDKHISGENPCKVPINGMDFSGPEIKTAFSEGEQCYCDSRELLATVAELKHAHHRMSKQNNSLLRTVSQGEDTNLQLTVEITELSAKLASAQRSAGRTRSLVEELEEARRALREAKERASRAQASSCKLSKECDCLKAHIQLLEEKNEQLTLEGTCSEDCLNKLRKVNAEMREELEETLVMLAVRDRELTKKDILMDKLKNSHLENHRIIEGLQSEFMHLSEHSQQALLRFDRHCSSPQGFQGRSGGVPNHRSLHAEIQDIQQQRRGLEEMTGPVCGVRSPHTQRDDIQNIIQRIKSAELAHLLHAHYPERDSVGCCAVETLERPYPHSQQPQASIKQQLVNVLKELELQRALWEDRQEKVAEQRRLQEQQEQRQKPQAKRAAVVNWWRTLKVEGSRTKAQPEDTLTQPSQALTETESKLQQAEHTITKIREQVCHLEAALRTAQEGVAEHKNIQDRVGVLHKDKETNTVREGPGWAGEEASKERKDVAVATDPVEDPGRSEKVAAQLLTSEGLLVTLRRMEAMVSSALEAAELVRESQRRVSQVKERMESITQKMEEALTRAVDTEGQLSALEARVTAKPQLPGPIGQTAQPDVEAVGRDRPRNPSPPEPVSDSYSKSRWPLISGAIYSQTGGGSNSGSKSCDDSEAPCNDDNKPSQVQCPDFVPDQKHNSTSSDGPAPAFLGSIPVSETQTPPVSPSQVFLQYECAPPLTVPPETPPQSACDSHAAAHTEENVAGLRTEDPCCRDYCQSETRDCGSGQALPPGDCGRSQPSDSGYSAGSKASEPEDSGRSNKLEPTDIGCDLEHCGSFHSRDLPTVLITCLDKEGGGHELYCFPWVQTEQQLEESPTQPIPAESPFFFPLTRPRPPQPPVMPVLPEEEEDSPEELDSSSSSPSTYTPVESRAVTMAMPAPTIVFPKQASVTVFQADGRPLEQTRPHSPRPCLSRNSLGGPITTVDSTGNVIDLVKDRLPELQLSEEDRQKNLELLQEAKKVSDRFLSRRGRKSTCSLSESPTGLSPNHTPSSSPVPSRSTSLITAPQIAVATEVNYAPSSPVSLRLEVLSEREQADTSTLEHESTRRLVDWKPNEKRKVSSGTLAPRYSGPPPPREPSGGQKENCDPRVTAKNCSAPVLVNKPEEGLVRAPNQAPATGVAKPVPRPPTQQAPCTAEIKTIGAFPPLMRAVSWDTVGTLNSRNGAPSLPATNEETFSFQDKTRDALLKSSGYKDFPVQPVNVQKLSKIREEHKLMRNQSIVGSKLADLSETAEQERGPSLLPPAGSPTDEEAKEKSDAMPNISDIMLRKLKLHRGLPGCAPPLTEKEVENAFVQLSLAFRNDNYTLETRLKQAERERTLTEENTEKELEEFKGSLKCTAPQWSNMDQRESYQSLIETVAVLHRLATRLSSRAEMVGAVRQEKRMNKATEVMMQYVENLKRTYEKDHAELMEFKKLANQNSSRCYGGSIDTGDDGVPRPSRSMSLTLGKALPRRRVSVAVVPKFNLLNIPGQTPVMAGPGPSVAMGPSHQPTMGQALPVLCEANSMKSIFPTEPTQPAIAESGKSVAEQEAEPSAPAKPPVNLEEIRSEIKAKIEEEAYNKGYQEGLKRSKEVKEVVEEEEEEEEEEENAEELPEKKDEEKGKEVSRKEKFSSKVEEILVVLDRLCPKIFRRNRLLWIVLTLFLVTFLVVNVFTYFSDRYNNHGDMSAEKAMVQGKKKIFGLNVGVQPKNPTPE</sequence>
<keyword evidence="3" id="KW-0963">Cytoplasm</keyword>
<evidence type="ECO:0000259" key="11">
    <source>
        <dbReference type="Pfam" id="PF14658"/>
    </source>
</evidence>
<evidence type="ECO:0000256" key="5">
    <source>
        <dbReference type="ARBA" id="ARBA00022989"/>
    </source>
</evidence>
<feature type="compositionally biased region" description="Polar residues" evidence="9">
    <location>
        <begin position="579"/>
        <end position="591"/>
    </location>
</feature>
<feature type="compositionally biased region" description="Basic and acidic residues" evidence="9">
    <location>
        <begin position="1798"/>
        <end position="1812"/>
    </location>
</feature>
<feature type="compositionally biased region" description="Acidic residues" evidence="9">
    <location>
        <begin position="1782"/>
        <end position="1797"/>
    </location>
</feature>
<feature type="region of interest" description="Disordered" evidence="9">
    <location>
        <begin position="1239"/>
        <end position="1295"/>
    </location>
</feature>
<feature type="compositionally biased region" description="Low complexity" evidence="9">
    <location>
        <begin position="1196"/>
        <end position="1207"/>
    </location>
</feature>
<keyword evidence="4 10" id="KW-0812">Transmembrane</keyword>
<dbReference type="GO" id="GO:0005737">
    <property type="term" value="C:cytoplasm"/>
    <property type="evidence" value="ECO:0007669"/>
    <property type="project" value="UniProtKB-SubCell"/>
</dbReference>
<evidence type="ECO:0000256" key="3">
    <source>
        <dbReference type="ARBA" id="ARBA00022490"/>
    </source>
</evidence>
<evidence type="ECO:0000256" key="9">
    <source>
        <dbReference type="SAM" id="MobiDB-lite"/>
    </source>
</evidence>
<feature type="region of interest" description="Disordered" evidence="9">
    <location>
        <begin position="1775"/>
        <end position="1812"/>
    </location>
</feature>
<feature type="coiled-coil region" evidence="8">
    <location>
        <begin position="263"/>
        <end position="356"/>
    </location>
</feature>
<evidence type="ECO:0000256" key="1">
    <source>
        <dbReference type="ARBA" id="ARBA00004167"/>
    </source>
</evidence>
<evidence type="ECO:0000256" key="8">
    <source>
        <dbReference type="SAM" id="Coils"/>
    </source>
</evidence>
<feature type="region of interest" description="Disordered" evidence="9">
    <location>
        <begin position="571"/>
        <end position="591"/>
    </location>
</feature>
<feature type="compositionally biased region" description="Acidic residues" evidence="9">
    <location>
        <begin position="1052"/>
        <end position="1063"/>
    </location>
</feature>
<feature type="region of interest" description="Disordered" evidence="9">
    <location>
        <begin position="1037"/>
        <end position="1075"/>
    </location>
</feature>
<evidence type="ECO:0000313" key="14">
    <source>
        <dbReference type="Proteomes" id="UP001356427"/>
    </source>
</evidence>
<evidence type="ECO:0000256" key="6">
    <source>
        <dbReference type="ARBA" id="ARBA00023054"/>
    </source>
</evidence>
<keyword evidence="14" id="KW-1185">Reference proteome</keyword>
<feature type="region of interest" description="Disordered" evidence="9">
    <location>
        <begin position="754"/>
        <end position="872"/>
    </location>
</feature>
<proteinExistence type="predicted"/>
<accession>A0AAN8KGY4</accession>
<evidence type="ECO:0000313" key="13">
    <source>
        <dbReference type="EMBL" id="KAK6294594.1"/>
    </source>
</evidence>
<feature type="region of interest" description="Disordered" evidence="9">
    <location>
        <begin position="1718"/>
        <end position="1748"/>
    </location>
</feature>
<keyword evidence="5 10" id="KW-1133">Transmembrane helix</keyword>
<protein>
    <recommendedName>
        <fullName evidence="15">Protein MRVI1</fullName>
    </recommendedName>
</protein>
<feature type="transmembrane region" description="Helical" evidence="10">
    <location>
        <begin position="1840"/>
        <end position="1861"/>
    </location>
</feature>
<gene>
    <name evidence="13" type="ORF">J4Q44_G00354240</name>
</gene>
<feature type="domain" description="KASH5-like coiled-coil" evidence="12">
    <location>
        <begin position="214"/>
        <end position="401"/>
    </location>
</feature>
<name>A0AAN8KGY4_9TELE</name>